<dbReference type="InterPro" id="IPR036291">
    <property type="entry name" value="NAD(P)-bd_dom_sf"/>
</dbReference>
<dbReference type="EMBL" id="BJUM01000084">
    <property type="protein sequence ID" value="GEK57087.1"/>
    <property type="molecule type" value="Genomic_DNA"/>
</dbReference>
<name>A0A510Y3C8_9GAMM</name>
<dbReference type="SUPFAM" id="SSF50129">
    <property type="entry name" value="GroES-like"/>
    <property type="match status" value="1"/>
</dbReference>
<comment type="caution">
    <text evidence="3">The sequence shown here is derived from an EMBL/GenBank/DDBJ whole genome shotgun (WGS) entry which is preliminary data.</text>
</comment>
<sequence>MKAIAINGHGDVNVLHEIEVDAPKPKRGHVVIDVKATSVNPVDTKIRQGSEGTAGMTYPAILHMDVSGVISEVGEGVTNFKIGDEVYGCVGGIVGIPGTLADKVEADAVLLAHKPKTLSFGEAASLPLVAITAWEAIIGRAEIQPSDRVLVHGGTGGVGHIGLQLAKALGAHVTTTVADEARAETAKQLGADETVLFPTEEPKEYVERLTNGQGFDTVFDTVGGPVLQNSLIAAKLKGHVISTIGYADYNLTEMHFKALRLDLVFMAISIIHNIDRETHGDILRRLAGLVDKGQVKPLIDSVFPLTLQGVKDAHTRLESGLATGKIVIER</sequence>
<organism evidence="3 4">
    <name type="scientific">Pseudoalteromonas espejiana</name>
    <dbReference type="NCBI Taxonomy" id="28107"/>
    <lineage>
        <taxon>Bacteria</taxon>
        <taxon>Pseudomonadati</taxon>
        <taxon>Pseudomonadota</taxon>
        <taxon>Gammaproteobacteria</taxon>
        <taxon>Alteromonadales</taxon>
        <taxon>Pseudoalteromonadaceae</taxon>
        <taxon>Pseudoalteromonas</taxon>
    </lineage>
</organism>
<evidence type="ECO:0000313" key="4">
    <source>
        <dbReference type="Proteomes" id="UP000321419"/>
    </source>
</evidence>
<dbReference type="SUPFAM" id="SSF51735">
    <property type="entry name" value="NAD(P)-binding Rossmann-fold domains"/>
    <property type="match status" value="1"/>
</dbReference>
<evidence type="ECO:0000259" key="2">
    <source>
        <dbReference type="SMART" id="SM00829"/>
    </source>
</evidence>
<dbReference type="PANTHER" id="PTHR44154:SF1">
    <property type="entry name" value="QUINONE OXIDOREDUCTASE"/>
    <property type="match status" value="1"/>
</dbReference>
<keyword evidence="4" id="KW-1185">Reference proteome</keyword>
<accession>A0A510Y3C8</accession>
<reference evidence="3 4" key="1">
    <citation type="submission" date="2019-07" db="EMBL/GenBank/DDBJ databases">
        <title>Whole genome shotgun sequence of Pseudoalteromonas espejiana NBRC 102222.</title>
        <authorList>
            <person name="Hosoyama A."/>
            <person name="Uohara A."/>
            <person name="Ohji S."/>
            <person name="Ichikawa N."/>
        </authorList>
    </citation>
    <scope>NUCLEOTIDE SEQUENCE [LARGE SCALE GENOMIC DNA]</scope>
    <source>
        <strain evidence="3 4">NBRC 102222</strain>
    </source>
</reference>
<dbReference type="PANTHER" id="PTHR44154">
    <property type="entry name" value="QUINONE OXIDOREDUCTASE"/>
    <property type="match status" value="1"/>
</dbReference>
<evidence type="ECO:0000256" key="1">
    <source>
        <dbReference type="ARBA" id="ARBA00022857"/>
    </source>
</evidence>
<gene>
    <name evidence="3" type="primary">qor</name>
    <name evidence="3" type="ORF">PES01_39320</name>
</gene>
<dbReference type="Pfam" id="PF08240">
    <property type="entry name" value="ADH_N"/>
    <property type="match status" value="1"/>
</dbReference>
<dbReference type="RefSeq" id="WP_089349250.1">
    <property type="nucleotide sequence ID" value="NZ_BJUM01000084.1"/>
</dbReference>
<dbReference type="OrthoDB" id="9785812at2"/>
<dbReference type="Proteomes" id="UP000321419">
    <property type="component" value="Unassembled WGS sequence"/>
</dbReference>
<dbReference type="InterPro" id="IPR051603">
    <property type="entry name" value="Zinc-ADH_QOR/CCCR"/>
</dbReference>
<protein>
    <submittedName>
        <fullName evidence="3">Quinone oxidoreductase</fullName>
    </submittedName>
</protein>
<proteinExistence type="predicted"/>
<dbReference type="Gene3D" id="3.40.50.720">
    <property type="entry name" value="NAD(P)-binding Rossmann-like Domain"/>
    <property type="match status" value="1"/>
</dbReference>
<dbReference type="AlphaFoldDB" id="A0A510Y3C8"/>
<feature type="domain" description="Enoyl reductase (ER)" evidence="2">
    <location>
        <begin position="10"/>
        <end position="328"/>
    </location>
</feature>
<keyword evidence="1" id="KW-0521">NADP</keyword>
<dbReference type="InterPro" id="IPR011032">
    <property type="entry name" value="GroES-like_sf"/>
</dbReference>
<dbReference type="InterPro" id="IPR013154">
    <property type="entry name" value="ADH-like_N"/>
</dbReference>
<dbReference type="InterPro" id="IPR013149">
    <property type="entry name" value="ADH-like_C"/>
</dbReference>
<dbReference type="InterPro" id="IPR020843">
    <property type="entry name" value="ER"/>
</dbReference>
<dbReference type="Gene3D" id="3.90.180.10">
    <property type="entry name" value="Medium-chain alcohol dehydrogenases, catalytic domain"/>
    <property type="match status" value="1"/>
</dbReference>
<dbReference type="GO" id="GO:0016491">
    <property type="term" value="F:oxidoreductase activity"/>
    <property type="evidence" value="ECO:0007669"/>
    <property type="project" value="InterPro"/>
</dbReference>
<evidence type="ECO:0000313" key="3">
    <source>
        <dbReference type="EMBL" id="GEK57087.1"/>
    </source>
</evidence>
<dbReference type="Pfam" id="PF00107">
    <property type="entry name" value="ADH_zinc_N"/>
    <property type="match status" value="1"/>
</dbReference>
<dbReference type="SMART" id="SM00829">
    <property type="entry name" value="PKS_ER"/>
    <property type="match status" value="1"/>
</dbReference>